<evidence type="ECO:0000256" key="10">
    <source>
        <dbReference type="ARBA" id="ARBA00023136"/>
    </source>
</evidence>
<comment type="function">
    <text evidence="12">Subunit 8, of the mitochondrial membrane ATP synthase complex (F(1)F(0) ATP synthase or Complex V) that produces ATP from ADP in the presence of a proton gradient across the membrane which is generated by electron transport complexes of the respiratory chain. ATP synthase complex consist of a soluble F(1) head domain - the catalytic core - and a membrane F(1) domain - the membrane proton channel. These two domains are linked by a central stalk rotating inside the F(1) region and a stationary peripheral stalk. During catalysis, ATP synthesis in the catalytic domain of F(1) is coupled via a rotary mechanism of the central stalk subunits to proton translocation. In vivo, can only synthesize ATP although its ATP hydrolase activity can be activated artificially in vitro. Part of the complex F(0) domain.</text>
</comment>
<dbReference type="GO" id="GO:0015078">
    <property type="term" value="F:proton transmembrane transporter activity"/>
    <property type="evidence" value="ECO:0007669"/>
    <property type="project" value="InterPro"/>
</dbReference>
<protein>
    <recommendedName>
        <fullName evidence="14">ATP synthase complex subunit 8</fullName>
    </recommendedName>
</protein>
<evidence type="ECO:0000256" key="1">
    <source>
        <dbReference type="ARBA" id="ARBA00004304"/>
    </source>
</evidence>
<comment type="subunit">
    <text evidence="13">Component of the ATP synthase complex composed at least of ATP5F1A/subunit alpha, ATP5F1B/subunit beta, ATP5MC1/subunit c (homooctomer), MT-ATP6/subunit a, MT-ATP8/subunit 8, ATP5ME/subunit e, ATP5MF/subunit f, ATP5MG/subunit g, ATP5MK/subunit k, ATP5MJ/subunit j, ATP5F1C/subunit gamma, ATP5F1D/subunit delta, ATP5F1E/subunit epsilon, ATP5PF/subunit F6, ATP5PB/subunit b, ATP5PD/subunit d, ATP5PO/subunit OSCP. ATP synthase complex consists of a soluble F(1) head domain (subunits alpha(3) and beta(3)) - the catalytic core - and a membrane F(0) domain - the membrane proton channel (subunits c, a, 8, e, f, g, k and j). These two domains are linked by a central stalk (subunits gamma, delta, and epsilon) rotating inside the F1 region and a stationary peripheral stalk (subunits F6, b, d, and OSCP).</text>
</comment>
<evidence type="ECO:0000256" key="12">
    <source>
        <dbReference type="ARBA" id="ARBA00053067"/>
    </source>
</evidence>
<dbReference type="PANTHER" id="PTHR39937:SF1">
    <property type="entry name" value="ATP SYNTHASE PROTEIN 8"/>
    <property type="match status" value="1"/>
</dbReference>
<evidence type="ECO:0000256" key="2">
    <source>
        <dbReference type="ARBA" id="ARBA00008892"/>
    </source>
</evidence>
<evidence type="ECO:0000256" key="5">
    <source>
        <dbReference type="ARBA" id="ARBA00022692"/>
    </source>
</evidence>
<dbReference type="GO" id="GO:0045259">
    <property type="term" value="C:proton-transporting ATP synthase complex"/>
    <property type="evidence" value="ECO:0007669"/>
    <property type="project" value="UniProtKB-KW"/>
</dbReference>
<evidence type="ECO:0000256" key="7">
    <source>
        <dbReference type="ARBA" id="ARBA00022989"/>
    </source>
</evidence>
<keyword evidence="11" id="KW-0066">ATP synthesis</keyword>
<keyword evidence="9 14" id="KW-0496">Mitochondrion</keyword>
<geneLocation type="mitochondrion" evidence="16"/>
<dbReference type="GO" id="GO:0031966">
    <property type="term" value="C:mitochondrial membrane"/>
    <property type="evidence" value="ECO:0007669"/>
    <property type="project" value="UniProtKB-SubCell"/>
</dbReference>
<name>A0AA95Z475_9TELE</name>
<dbReference type="GO" id="GO:0015986">
    <property type="term" value="P:proton motive force-driven ATP synthesis"/>
    <property type="evidence" value="ECO:0007669"/>
    <property type="project" value="InterPro"/>
</dbReference>
<feature type="signal peptide" evidence="15">
    <location>
        <begin position="1"/>
        <end position="26"/>
    </location>
</feature>
<dbReference type="EMBL" id="OR582677">
    <property type="protein sequence ID" value="WNH37105.1"/>
    <property type="molecule type" value="Genomic_DNA"/>
</dbReference>
<keyword evidence="5 14" id="KW-0812">Transmembrane</keyword>
<evidence type="ECO:0000256" key="14">
    <source>
        <dbReference type="RuleBase" id="RU003661"/>
    </source>
</evidence>
<keyword evidence="6 14" id="KW-0375">Hydrogen ion transport</keyword>
<dbReference type="AlphaFoldDB" id="A0AA95Z475"/>
<evidence type="ECO:0000256" key="6">
    <source>
        <dbReference type="ARBA" id="ARBA00022781"/>
    </source>
</evidence>
<dbReference type="InterPro" id="IPR050635">
    <property type="entry name" value="ATPase_protein_8"/>
</dbReference>
<sequence length="54" mass="6273">MPQLNTAPWLTIMLFAWLMLLSVLLTQVINFCSPCELHPEESASHTTSSWNWPW</sequence>
<evidence type="ECO:0000256" key="9">
    <source>
        <dbReference type="ARBA" id="ARBA00023128"/>
    </source>
</evidence>
<keyword evidence="4 14" id="KW-0138">CF(0)</keyword>
<evidence type="ECO:0000256" key="11">
    <source>
        <dbReference type="ARBA" id="ARBA00023310"/>
    </source>
</evidence>
<gene>
    <name evidence="16" type="primary">ATP8</name>
</gene>
<dbReference type="PANTHER" id="PTHR39937">
    <property type="entry name" value="ATP SYNTHASE PROTEIN 8"/>
    <property type="match status" value="1"/>
</dbReference>
<evidence type="ECO:0000256" key="4">
    <source>
        <dbReference type="ARBA" id="ARBA00022547"/>
    </source>
</evidence>
<keyword evidence="10" id="KW-0472">Membrane</keyword>
<proteinExistence type="inferred from homology"/>
<accession>A0AA95Z475</accession>
<keyword evidence="8 14" id="KW-0406">Ion transport</keyword>
<evidence type="ECO:0000256" key="3">
    <source>
        <dbReference type="ARBA" id="ARBA00022448"/>
    </source>
</evidence>
<dbReference type="Pfam" id="PF00895">
    <property type="entry name" value="ATP-synt_8"/>
    <property type="match status" value="1"/>
</dbReference>
<comment type="similarity">
    <text evidence="2 14">Belongs to the ATPase protein 8 family.</text>
</comment>
<evidence type="ECO:0000256" key="8">
    <source>
        <dbReference type="ARBA" id="ARBA00023065"/>
    </source>
</evidence>
<keyword evidence="7" id="KW-1133">Transmembrane helix</keyword>
<comment type="subcellular location">
    <subcellularLocation>
        <location evidence="1 14">Mitochondrion membrane</location>
        <topology evidence="1 14">Single-pass membrane protein</topology>
    </subcellularLocation>
</comment>
<feature type="chain" id="PRO_5041690848" description="ATP synthase complex subunit 8" evidence="15">
    <location>
        <begin position="27"/>
        <end position="54"/>
    </location>
</feature>
<evidence type="ECO:0000256" key="13">
    <source>
        <dbReference type="ARBA" id="ARBA00064647"/>
    </source>
</evidence>
<evidence type="ECO:0000313" key="16">
    <source>
        <dbReference type="EMBL" id="WNH37105.1"/>
    </source>
</evidence>
<evidence type="ECO:0000256" key="15">
    <source>
        <dbReference type="SAM" id="SignalP"/>
    </source>
</evidence>
<organism evidence="16">
    <name type="scientific">Sphagemacrurus grenadae</name>
    <dbReference type="NCBI Taxonomy" id="2485023"/>
    <lineage>
        <taxon>Eukaryota</taxon>
        <taxon>Metazoa</taxon>
        <taxon>Chordata</taxon>
        <taxon>Craniata</taxon>
        <taxon>Vertebrata</taxon>
        <taxon>Euteleostomi</taxon>
        <taxon>Actinopterygii</taxon>
        <taxon>Neopterygii</taxon>
        <taxon>Teleostei</taxon>
        <taxon>Neoteleostei</taxon>
        <taxon>Acanthomorphata</taxon>
        <taxon>Zeiogadaria</taxon>
        <taxon>Gadariae</taxon>
        <taxon>Gadiformes</taxon>
        <taxon>Macrouroidei</taxon>
        <taxon>Macrouridae</taxon>
        <taxon>Macrourinae</taxon>
        <taxon>Sphagemacrurus</taxon>
    </lineage>
</organism>
<keyword evidence="3 14" id="KW-0813">Transport</keyword>
<keyword evidence="15" id="KW-0732">Signal</keyword>
<reference evidence="16" key="1">
    <citation type="submission" date="2023-09" db="EMBL/GenBank/DDBJ databases">
        <title>Mitochondrial Genomes of Fishes Derived by Genome Skimming.</title>
        <authorList>
            <person name="Bemis K."/>
            <person name="Collins A."/>
            <person name="Craine J.M."/>
            <person name="Hoban M."/>
            <person name="Leopold D.R."/>
            <person name="Meyer C."/>
            <person name="Murphy K.R."/>
            <person name="Pitassy D.E."/>
            <person name="Whitney J."/>
        </authorList>
    </citation>
    <scope>NUCLEOTIDE SEQUENCE</scope>
</reference>
<dbReference type="InterPro" id="IPR001421">
    <property type="entry name" value="ATP8_metazoa"/>
</dbReference>